<comment type="caution">
    <text evidence="3">The sequence shown here is derived from an EMBL/GenBank/DDBJ whole genome shotgun (WGS) entry which is preliminary data.</text>
</comment>
<protein>
    <recommendedName>
        <fullName evidence="5">Integral membrane protein</fullName>
    </recommendedName>
</protein>
<dbReference type="OMA" id="HETMTHH"/>
<feature type="transmembrane region" description="Helical" evidence="2">
    <location>
        <begin position="401"/>
        <end position="424"/>
    </location>
</feature>
<feature type="compositionally biased region" description="Polar residues" evidence="1">
    <location>
        <begin position="15"/>
        <end position="27"/>
    </location>
</feature>
<evidence type="ECO:0000256" key="1">
    <source>
        <dbReference type="SAM" id="MobiDB-lite"/>
    </source>
</evidence>
<feature type="compositionally biased region" description="Basic and acidic residues" evidence="1">
    <location>
        <begin position="607"/>
        <end position="621"/>
    </location>
</feature>
<feature type="transmembrane region" description="Helical" evidence="2">
    <location>
        <begin position="557"/>
        <end position="581"/>
    </location>
</feature>
<feature type="compositionally biased region" description="Basic and acidic residues" evidence="1">
    <location>
        <begin position="157"/>
        <end position="166"/>
    </location>
</feature>
<feature type="compositionally biased region" description="Polar residues" evidence="1">
    <location>
        <begin position="200"/>
        <end position="216"/>
    </location>
</feature>
<keyword evidence="4" id="KW-1185">Reference proteome</keyword>
<feature type="region of interest" description="Disordered" evidence="1">
    <location>
        <begin position="1"/>
        <end position="169"/>
    </location>
</feature>
<organism evidence="3 4">
    <name type="scientific">Penicillium decumbens</name>
    <dbReference type="NCBI Taxonomy" id="69771"/>
    <lineage>
        <taxon>Eukaryota</taxon>
        <taxon>Fungi</taxon>
        <taxon>Dikarya</taxon>
        <taxon>Ascomycota</taxon>
        <taxon>Pezizomycotina</taxon>
        <taxon>Eurotiomycetes</taxon>
        <taxon>Eurotiomycetidae</taxon>
        <taxon>Eurotiales</taxon>
        <taxon>Aspergillaceae</taxon>
        <taxon>Penicillium</taxon>
    </lineage>
</organism>
<name>A0A1V6PCS5_PENDC</name>
<sequence>MDRIEPVEDPDAGPSAQSQFLSPFSEHSSQSAQSPQRPPLATPQPRRNSSSNRARRPSIRISRLSSVSSLETVTSQPQQPEQQQQPGPSLSRRPSVQSPVAEEDEYLYGGRRRSSSEPRPGRWSSPPSDVLSRVTTPIRMMPLSEESSHQSPMQLTPREDQYEQRAPENLQVPAPVLERPGSRNVLRRTSQAALNRFSRNRASTVSGAPSTLASQDQQRRSEYAPQVVDVLDVIDPEVSALSTLTNVQNSLFVPNLGGWVNRMPTYQLTRRPHDSSDEERGIMTDDGDMLDDTKLHEQPTLEQLRPLSSMSSVLPGPRYAVLPEGHELEGWTREDFLELNDHVRHMLHSRRSKFKRAMKGFGQYVRKPLGFLVTLYATLITLFGLAWVLFLIGWINVGGRQIYVVNVIDNVLVALFAIMGDGLAPFRAVDTYHMIFIAHYTHLTWKIRRKRALPELKDKNDLPTQKPSDVDVEFGDTPKEDEYEYSVLDARQQLRLKHHQEKFAKSHTFYKPHETVTHHAFPMRLLIAIVVILDCHSLLQMALGACTWSMETPGQRPFALTTVILCCSITCNISGGVMIMIGDRRTRKKDVVERLFRQQLTEEAMKKMEKKKIKEERRSMQVERPAPFPGP</sequence>
<accession>A0A1V6PCS5</accession>
<keyword evidence="2" id="KW-1133">Transmembrane helix</keyword>
<evidence type="ECO:0000256" key="2">
    <source>
        <dbReference type="SAM" id="Phobius"/>
    </source>
</evidence>
<reference evidence="4" key="1">
    <citation type="journal article" date="2017" name="Nat. Microbiol.">
        <title>Global analysis of biosynthetic gene clusters reveals vast potential of secondary metabolite production in Penicillium species.</title>
        <authorList>
            <person name="Nielsen J.C."/>
            <person name="Grijseels S."/>
            <person name="Prigent S."/>
            <person name="Ji B."/>
            <person name="Dainat J."/>
            <person name="Nielsen K.F."/>
            <person name="Frisvad J.C."/>
            <person name="Workman M."/>
            <person name="Nielsen J."/>
        </authorList>
    </citation>
    <scope>NUCLEOTIDE SEQUENCE [LARGE SCALE GENOMIC DNA]</scope>
    <source>
        <strain evidence="4">IBT 11843</strain>
    </source>
</reference>
<dbReference type="Proteomes" id="UP000191522">
    <property type="component" value="Unassembled WGS sequence"/>
</dbReference>
<keyword evidence="2" id="KW-0472">Membrane</keyword>
<dbReference type="EMBL" id="MDYL01000011">
    <property type="protein sequence ID" value="OQD74326.1"/>
    <property type="molecule type" value="Genomic_DNA"/>
</dbReference>
<feature type="region of interest" description="Disordered" evidence="1">
    <location>
        <begin position="195"/>
        <end position="220"/>
    </location>
</feature>
<dbReference type="OrthoDB" id="3365211at2759"/>
<dbReference type="PANTHER" id="PTHR35872">
    <property type="entry name" value="INTEGRAL MEMBRANE PROTEIN (AFU_ORTHOLOGUE AFUA_5G07110)"/>
    <property type="match status" value="1"/>
</dbReference>
<dbReference type="STRING" id="69771.A0A1V6PCS5"/>
<proteinExistence type="predicted"/>
<dbReference type="PANTHER" id="PTHR35872:SF2">
    <property type="entry name" value="INTEGRAL MEMBRANE PROTEIN (AFU_ORTHOLOGUE AFUA_5G07110)"/>
    <property type="match status" value="1"/>
</dbReference>
<feature type="region of interest" description="Disordered" evidence="1">
    <location>
        <begin position="607"/>
        <end position="631"/>
    </location>
</feature>
<evidence type="ECO:0008006" key="5">
    <source>
        <dbReference type="Google" id="ProtNLM"/>
    </source>
</evidence>
<feature type="transmembrane region" description="Helical" evidence="2">
    <location>
        <begin position="525"/>
        <end position="545"/>
    </location>
</feature>
<dbReference type="InterPro" id="IPR021369">
    <property type="entry name" value="DUF2985"/>
</dbReference>
<dbReference type="Pfam" id="PF11204">
    <property type="entry name" value="DUF2985"/>
    <property type="match status" value="1"/>
</dbReference>
<feature type="compositionally biased region" description="Low complexity" evidence="1">
    <location>
        <begin position="59"/>
        <end position="88"/>
    </location>
</feature>
<keyword evidence="2" id="KW-0812">Transmembrane</keyword>
<feature type="transmembrane region" description="Helical" evidence="2">
    <location>
        <begin position="369"/>
        <end position="395"/>
    </location>
</feature>
<evidence type="ECO:0000313" key="3">
    <source>
        <dbReference type="EMBL" id="OQD74326.1"/>
    </source>
</evidence>
<evidence type="ECO:0000313" key="4">
    <source>
        <dbReference type="Proteomes" id="UP000191522"/>
    </source>
</evidence>
<gene>
    <name evidence="3" type="ORF">PENDEC_c011G04898</name>
</gene>
<dbReference type="AlphaFoldDB" id="A0A1V6PCS5"/>